<keyword evidence="2" id="KW-1185">Reference proteome</keyword>
<dbReference type="RefSeq" id="WP_085481818.1">
    <property type="nucleotide sequence ID" value="NZ_FXAY01000001.1"/>
</dbReference>
<dbReference type="AlphaFoldDB" id="A0A1X7HZA9"/>
<keyword evidence="1" id="KW-0808">Transferase</keyword>
<evidence type="ECO:0000313" key="1">
    <source>
        <dbReference type="EMBL" id="SMG07233.1"/>
    </source>
</evidence>
<evidence type="ECO:0000313" key="2">
    <source>
        <dbReference type="Proteomes" id="UP000193244"/>
    </source>
</evidence>
<dbReference type="STRING" id="150121.SAMN06296010_0030"/>
<organism evidence="1 2">
    <name type="scientific">Agreia pratensis</name>
    <dbReference type="NCBI Taxonomy" id="150121"/>
    <lineage>
        <taxon>Bacteria</taxon>
        <taxon>Bacillati</taxon>
        <taxon>Actinomycetota</taxon>
        <taxon>Actinomycetes</taxon>
        <taxon>Micrococcales</taxon>
        <taxon>Microbacteriaceae</taxon>
        <taxon>Agreia</taxon>
    </lineage>
</organism>
<dbReference type="OrthoDB" id="3237545at2"/>
<accession>A0A1X7HZA9</accession>
<dbReference type="Gene3D" id="3.40.50.300">
    <property type="entry name" value="P-loop containing nucleotide triphosphate hydrolases"/>
    <property type="match status" value="1"/>
</dbReference>
<dbReference type="Proteomes" id="UP000193244">
    <property type="component" value="Unassembled WGS sequence"/>
</dbReference>
<dbReference type="SUPFAM" id="SSF52540">
    <property type="entry name" value="P-loop containing nucleoside triphosphate hydrolases"/>
    <property type="match status" value="1"/>
</dbReference>
<protein>
    <submittedName>
        <fullName evidence="1">Uridine kinase</fullName>
    </submittedName>
</protein>
<dbReference type="EMBL" id="FXAY01000001">
    <property type="protein sequence ID" value="SMG07233.1"/>
    <property type="molecule type" value="Genomic_DNA"/>
</dbReference>
<gene>
    <name evidence="1" type="ORF">SAMN06296010_0030</name>
</gene>
<reference evidence="2" key="1">
    <citation type="submission" date="2017-04" db="EMBL/GenBank/DDBJ databases">
        <authorList>
            <person name="Varghese N."/>
            <person name="Submissions S."/>
        </authorList>
    </citation>
    <scope>NUCLEOTIDE SEQUENCE [LARGE SCALE GENOMIC DNA]</scope>
    <source>
        <strain evidence="2">VKM Ac-2510</strain>
    </source>
</reference>
<proteinExistence type="predicted"/>
<dbReference type="NCBIfam" id="NF005115">
    <property type="entry name" value="PRK06547.1"/>
    <property type="match status" value="1"/>
</dbReference>
<name>A0A1X7HZA9_9MICO</name>
<dbReference type="InterPro" id="IPR027417">
    <property type="entry name" value="P-loop_NTPase"/>
</dbReference>
<keyword evidence="1" id="KW-0418">Kinase</keyword>
<sequence length="166" mass="18540">MSSRNIILLDGPSGAGKSTLADRIVGGWPGGAVPQLVRLDDIYPGWGGLRAAGEHVHRFVLEPLAAGEPARWQRFDWNADAPAEWHDVDPQRPLLIEGCGVLTHENAALADVRIWLDAPDDVRKQRALDRDGETYAPHWDRWQRQWEEFVEREHPSALADLTLDGA</sequence>
<dbReference type="GO" id="GO:0016301">
    <property type="term" value="F:kinase activity"/>
    <property type="evidence" value="ECO:0007669"/>
    <property type="project" value="UniProtKB-KW"/>
</dbReference>